<feature type="domain" description="FAR1" evidence="2">
    <location>
        <begin position="21"/>
        <end position="108"/>
    </location>
</feature>
<dbReference type="PANTHER" id="PTHR47718:SF2">
    <property type="entry name" value="PROTEIN FAR1-RELATED SEQUENCE 5-LIKE"/>
    <property type="match status" value="1"/>
</dbReference>
<keyword evidence="1" id="KW-0175">Coiled coil</keyword>
<name>A0A2N9IFY3_FAGSY</name>
<protein>
    <recommendedName>
        <fullName evidence="2">FAR1 domain-containing protein</fullName>
    </recommendedName>
</protein>
<sequence>MGDWVPQVGMEFETLEAAWKYWVNYGKKMGFSVRKHYLNKSKIDGEITSRRFLCAKEGIRKEDKRDQLTRHHREETRTNCPVRLGVSLVRETGKYKVYDFVSEHNHVLHLPETAYMMRSQRGISEAQAFAVNLAYASGIKPKAAHELMSREAGGRANLGYIEIDQKNYLRTRRQRSLIYGEAGSLLRVVEQKRHKELEAEYNARQKLPTLSLKNSPLLKQAAQVYTPAIFKMFQNEYDYASAALIKSRNESQPMHEYIVMLFGQEKEYKVFDVLDIKIIPGLYLLKRWTREAKNGYVLDRSGRDVQADVNLDITTRYRRLCPRLVRLASRAADFEEAYVLVERAVNELEKQVEDIAKKSSNVNLDNSIAQVSMLGANELVSHGESFENLVENVKGLKKKEGCQGGKRLRNWVEKQPRRTIY</sequence>
<gene>
    <name evidence="3" type="ORF">FSB_LOCUS50882</name>
</gene>
<dbReference type="PANTHER" id="PTHR47718">
    <property type="entry name" value="OS01G0519700 PROTEIN"/>
    <property type="match status" value="1"/>
</dbReference>
<dbReference type="AlphaFoldDB" id="A0A2N9IFY3"/>
<dbReference type="EMBL" id="OIVN01005556">
    <property type="protein sequence ID" value="SPD23000.1"/>
    <property type="molecule type" value="Genomic_DNA"/>
</dbReference>
<accession>A0A2N9IFY3</accession>
<reference evidence="3" key="1">
    <citation type="submission" date="2018-02" db="EMBL/GenBank/DDBJ databases">
        <authorList>
            <person name="Cohen D.B."/>
            <person name="Kent A.D."/>
        </authorList>
    </citation>
    <scope>NUCLEOTIDE SEQUENCE</scope>
</reference>
<dbReference type="InterPro" id="IPR004330">
    <property type="entry name" value="FAR1_DNA_bnd_dom"/>
</dbReference>
<organism evidence="3">
    <name type="scientific">Fagus sylvatica</name>
    <name type="common">Beechnut</name>
    <dbReference type="NCBI Taxonomy" id="28930"/>
    <lineage>
        <taxon>Eukaryota</taxon>
        <taxon>Viridiplantae</taxon>
        <taxon>Streptophyta</taxon>
        <taxon>Embryophyta</taxon>
        <taxon>Tracheophyta</taxon>
        <taxon>Spermatophyta</taxon>
        <taxon>Magnoliopsida</taxon>
        <taxon>eudicotyledons</taxon>
        <taxon>Gunneridae</taxon>
        <taxon>Pentapetalae</taxon>
        <taxon>rosids</taxon>
        <taxon>fabids</taxon>
        <taxon>Fagales</taxon>
        <taxon>Fagaceae</taxon>
        <taxon>Fagus</taxon>
    </lineage>
</organism>
<dbReference type="Pfam" id="PF03101">
    <property type="entry name" value="FAR1"/>
    <property type="match status" value="1"/>
</dbReference>
<proteinExistence type="predicted"/>
<feature type="coiled-coil region" evidence="1">
    <location>
        <begin position="331"/>
        <end position="365"/>
    </location>
</feature>
<evidence type="ECO:0000313" key="3">
    <source>
        <dbReference type="EMBL" id="SPD23000.1"/>
    </source>
</evidence>
<evidence type="ECO:0000256" key="1">
    <source>
        <dbReference type="SAM" id="Coils"/>
    </source>
</evidence>
<evidence type="ECO:0000259" key="2">
    <source>
        <dbReference type="Pfam" id="PF03101"/>
    </source>
</evidence>